<keyword evidence="6 12" id="KW-0378">Hydrolase</keyword>
<dbReference type="GO" id="GO:0004488">
    <property type="term" value="F:methylenetetrahydrofolate dehydrogenase (NADP+) activity"/>
    <property type="evidence" value="ECO:0007669"/>
    <property type="project" value="UniProtKB-UniRule"/>
</dbReference>
<dbReference type="InterPro" id="IPR000672">
    <property type="entry name" value="THF_DH/CycHdrlase"/>
</dbReference>
<dbReference type="PANTHER" id="PTHR48099">
    <property type="entry name" value="C-1-TETRAHYDROFOLATE SYNTHASE, CYTOPLASMIC-RELATED"/>
    <property type="match status" value="1"/>
</dbReference>
<accession>A0A2T2XL76</accession>
<dbReference type="GO" id="GO:0004477">
    <property type="term" value="F:methenyltetrahydrofolate cyclohydrolase activity"/>
    <property type="evidence" value="ECO:0007669"/>
    <property type="project" value="UniProtKB-UniRule"/>
</dbReference>
<dbReference type="EC" id="1.5.1.5" evidence="12"/>
<comment type="similarity">
    <text evidence="12">Belongs to the tetrahydrofolate dehydrogenase/cyclohydrolase family.</text>
</comment>
<dbReference type="SUPFAM" id="SSF51735">
    <property type="entry name" value="NAD(P)-binding Rossmann-fold domains"/>
    <property type="match status" value="1"/>
</dbReference>
<comment type="catalytic activity">
    <reaction evidence="12">
        <text>(6R)-5,10-methylene-5,6,7,8-tetrahydrofolate + NADP(+) = (6R)-5,10-methenyltetrahydrofolate + NADPH</text>
        <dbReference type="Rhea" id="RHEA:22812"/>
        <dbReference type="ChEBI" id="CHEBI:15636"/>
        <dbReference type="ChEBI" id="CHEBI:57455"/>
        <dbReference type="ChEBI" id="CHEBI:57783"/>
        <dbReference type="ChEBI" id="CHEBI:58349"/>
        <dbReference type="EC" id="1.5.1.5"/>
    </reaction>
</comment>
<comment type="subunit">
    <text evidence="2 12">Homodimer.</text>
</comment>
<evidence type="ECO:0000256" key="7">
    <source>
        <dbReference type="ARBA" id="ARBA00022857"/>
    </source>
</evidence>
<dbReference type="EMBL" id="PXYW01000003">
    <property type="protein sequence ID" value="PSR35231.1"/>
    <property type="molecule type" value="Genomic_DNA"/>
</dbReference>
<dbReference type="NCBIfam" id="NF008058">
    <property type="entry name" value="PRK10792.1"/>
    <property type="match status" value="1"/>
</dbReference>
<proteinExistence type="inferred from homology"/>
<dbReference type="PRINTS" id="PR00085">
    <property type="entry name" value="THFDHDRGNASE"/>
</dbReference>
<dbReference type="SUPFAM" id="SSF53223">
    <property type="entry name" value="Aminoacid dehydrogenase-like, N-terminal domain"/>
    <property type="match status" value="1"/>
</dbReference>
<comment type="caution">
    <text evidence="15">The sequence shown here is derived from an EMBL/GenBank/DDBJ whole genome shotgun (WGS) entry which is preliminary data.</text>
</comment>
<dbReference type="InterPro" id="IPR020867">
    <property type="entry name" value="THF_DH/CycHdrlase_CS"/>
</dbReference>
<dbReference type="Gene3D" id="3.40.50.10860">
    <property type="entry name" value="Leucine Dehydrogenase, chain A, domain 1"/>
    <property type="match status" value="1"/>
</dbReference>
<dbReference type="CDD" id="cd01080">
    <property type="entry name" value="NAD_bind_m-THF_DH_Cyclohyd"/>
    <property type="match status" value="1"/>
</dbReference>
<feature type="binding site" evidence="12">
    <location>
        <position position="231"/>
    </location>
    <ligand>
        <name>NADP(+)</name>
        <dbReference type="ChEBI" id="CHEBI:58349"/>
    </ligand>
</feature>
<protein>
    <recommendedName>
        <fullName evidence="12">Bifunctional protein FolD</fullName>
    </recommendedName>
    <domain>
        <recommendedName>
            <fullName evidence="12">Methylenetetrahydrofolate dehydrogenase</fullName>
            <ecNumber evidence="12">1.5.1.5</ecNumber>
        </recommendedName>
    </domain>
    <domain>
        <recommendedName>
            <fullName evidence="12">Methenyltetrahydrofolate cyclohydrolase</fullName>
            <ecNumber evidence="12">3.5.4.9</ecNumber>
        </recommendedName>
    </domain>
</protein>
<evidence type="ECO:0000259" key="13">
    <source>
        <dbReference type="Pfam" id="PF00763"/>
    </source>
</evidence>
<evidence type="ECO:0000256" key="12">
    <source>
        <dbReference type="HAMAP-Rule" id="MF_01576"/>
    </source>
</evidence>
<gene>
    <name evidence="12" type="primary">folD</name>
    <name evidence="15" type="ORF">C7B46_02150</name>
</gene>
<comment type="catalytic activity">
    <reaction evidence="12">
        <text>(6R)-5,10-methenyltetrahydrofolate + H2O = (6R)-10-formyltetrahydrofolate + H(+)</text>
        <dbReference type="Rhea" id="RHEA:23700"/>
        <dbReference type="ChEBI" id="CHEBI:15377"/>
        <dbReference type="ChEBI" id="CHEBI:15378"/>
        <dbReference type="ChEBI" id="CHEBI:57455"/>
        <dbReference type="ChEBI" id="CHEBI:195366"/>
        <dbReference type="EC" id="3.5.4.9"/>
    </reaction>
</comment>
<dbReference type="Pfam" id="PF00763">
    <property type="entry name" value="THF_DHG_CYH"/>
    <property type="match status" value="1"/>
</dbReference>
<feature type="domain" description="Tetrahydrofolate dehydrogenase/cyclohydrolase catalytic" evidence="13">
    <location>
        <begin position="5"/>
        <end position="120"/>
    </location>
</feature>
<dbReference type="GO" id="GO:0005829">
    <property type="term" value="C:cytosol"/>
    <property type="evidence" value="ECO:0007669"/>
    <property type="project" value="TreeGrafter"/>
</dbReference>
<keyword evidence="3 12" id="KW-0554">One-carbon metabolism</keyword>
<keyword evidence="11 12" id="KW-0511">Multifunctional enzyme</keyword>
<keyword evidence="5 12" id="KW-0658">Purine biosynthesis</keyword>
<comment type="function">
    <text evidence="12">Catalyzes the oxidation of 5,10-methylenetetrahydrofolate to 5,10-methenyltetrahydrofolate and then the hydrolysis of 5,10-methenyltetrahydrofolate to 10-formyltetrahydrofolate.</text>
</comment>
<dbReference type="InterPro" id="IPR020630">
    <property type="entry name" value="THF_DH/CycHdrlase_cat_dom"/>
</dbReference>
<evidence type="ECO:0000256" key="5">
    <source>
        <dbReference type="ARBA" id="ARBA00022755"/>
    </source>
</evidence>
<dbReference type="GO" id="GO:0006164">
    <property type="term" value="P:purine nucleotide biosynthetic process"/>
    <property type="evidence" value="ECO:0007669"/>
    <property type="project" value="UniProtKB-KW"/>
</dbReference>
<evidence type="ECO:0000256" key="11">
    <source>
        <dbReference type="ARBA" id="ARBA00023268"/>
    </source>
</evidence>
<evidence type="ECO:0000256" key="9">
    <source>
        <dbReference type="ARBA" id="ARBA00023102"/>
    </source>
</evidence>
<dbReference type="PANTHER" id="PTHR48099:SF5">
    <property type="entry name" value="C-1-TETRAHYDROFOLATE SYNTHASE, CYTOPLASMIC"/>
    <property type="match status" value="1"/>
</dbReference>
<keyword evidence="9 12" id="KW-0368">Histidine biosynthesis</keyword>
<keyword evidence="10 12" id="KW-0486">Methionine biosynthesis</keyword>
<dbReference type="GO" id="GO:0035999">
    <property type="term" value="P:tetrahydrofolate interconversion"/>
    <property type="evidence" value="ECO:0007669"/>
    <property type="project" value="UniProtKB-UniRule"/>
</dbReference>
<dbReference type="HAMAP" id="MF_01576">
    <property type="entry name" value="THF_DHG_CYH"/>
    <property type="match status" value="1"/>
</dbReference>
<evidence type="ECO:0000256" key="10">
    <source>
        <dbReference type="ARBA" id="ARBA00023167"/>
    </source>
</evidence>
<dbReference type="EC" id="3.5.4.9" evidence="12"/>
<dbReference type="GO" id="GO:0000105">
    <property type="term" value="P:L-histidine biosynthetic process"/>
    <property type="evidence" value="ECO:0007669"/>
    <property type="project" value="UniProtKB-KW"/>
</dbReference>
<evidence type="ECO:0000256" key="1">
    <source>
        <dbReference type="ARBA" id="ARBA00004777"/>
    </source>
</evidence>
<evidence type="ECO:0000256" key="2">
    <source>
        <dbReference type="ARBA" id="ARBA00011738"/>
    </source>
</evidence>
<evidence type="ECO:0000313" key="15">
    <source>
        <dbReference type="EMBL" id="PSR35231.1"/>
    </source>
</evidence>
<dbReference type="InterPro" id="IPR020631">
    <property type="entry name" value="THF_DH/CycHdrlase_NAD-bd_dom"/>
</dbReference>
<keyword evidence="4 12" id="KW-0028">Amino-acid biosynthesis</keyword>
<feature type="domain" description="Tetrahydrofolate dehydrogenase/cyclohydrolase NAD(P)-binding" evidence="14">
    <location>
        <begin position="139"/>
        <end position="280"/>
    </location>
</feature>
<comment type="caution">
    <text evidence="12">Lacks conserved residue(s) required for the propagation of feature annotation.</text>
</comment>
<dbReference type="AlphaFoldDB" id="A0A2T2XL76"/>
<evidence type="ECO:0000313" key="16">
    <source>
        <dbReference type="Proteomes" id="UP000242972"/>
    </source>
</evidence>
<dbReference type="InterPro" id="IPR046346">
    <property type="entry name" value="Aminoacid_DH-like_N_sf"/>
</dbReference>
<dbReference type="NCBIfam" id="NF010783">
    <property type="entry name" value="PRK14186.1"/>
    <property type="match status" value="1"/>
</dbReference>
<comment type="pathway">
    <text evidence="1 12">One-carbon metabolism; tetrahydrofolate interconversion.</text>
</comment>
<organism evidence="15 16">
    <name type="scientific">Sulfobacillus benefaciens</name>
    <dbReference type="NCBI Taxonomy" id="453960"/>
    <lineage>
        <taxon>Bacteria</taxon>
        <taxon>Bacillati</taxon>
        <taxon>Bacillota</taxon>
        <taxon>Clostridia</taxon>
        <taxon>Eubacteriales</taxon>
        <taxon>Clostridiales Family XVII. Incertae Sedis</taxon>
        <taxon>Sulfobacillus</taxon>
    </lineage>
</organism>
<feature type="binding site" evidence="12">
    <location>
        <begin position="165"/>
        <end position="167"/>
    </location>
    <ligand>
        <name>NADP(+)</name>
        <dbReference type="ChEBI" id="CHEBI:58349"/>
    </ligand>
</feature>
<dbReference type="Proteomes" id="UP000242972">
    <property type="component" value="Unassembled WGS sequence"/>
</dbReference>
<keyword evidence="7 12" id="KW-0521">NADP</keyword>
<dbReference type="FunFam" id="3.40.50.10860:FF:000005">
    <property type="entry name" value="C-1-tetrahydrofolate synthase, cytoplasmic, putative"/>
    <property type="match status" value="1"/>
</dbReference>
<name>A0A2T2XL76_9FIRM</name>
<evidence type="ECO:0000256" key="8">
    <source>
        <dbReference type="ARBA" id="ARBA00023002"/>
    </source>
</evidence>
<sequence>MANILDGKLVAAGIRQKLKGQVEAYQKEHQRRPGLEVVLVGDDPASHVYVRNKERACAGAGIVSETIKLAAESTTEAVIDVVDRANRNASVHGILVQMPLPPQIDTQAVLSTISPDKDVDGLTSENLGRLAQGKPGLFPCTPRGVIAILDYYGISLVGRRALVVGRSLLVGKPLSLLMLAQDATVTIAHSRSRDLDQLVAEADIVVAAVGRPQMIRGEWIKDGAVVIDVGINRTPDGLVGDVAYQEAVARAKWITPVPGGVGPMTIAMLLDNTWQAFQRQERS</sequence>
<dbReference type="PROSITE" id="PS00767">
    <property type="entry name" value="THF_DHG_CYH_2"/>
    <property type="match status" value="1"/>
</dbReference>
<evidence type="ECO:0000259" key="14">
    <source>
        <dbReference type="Pfam" id="PF02882"/>
    </source>
</evidence>
<reference evidence="15 16" key="1">
    <citation type="journal article" date="2014" name="BMC Genomics">
        <title>Comparison of environmental and isolate Sulfobacillus genomes reveals diverse carbon, sulfur, nitrogen, and hydrogen metabolisms.</title>
        <authorList>
            <person name="Justice N.B."/>
            <person name="Norman A."/>
            <person name="Brown C.T."/>
            <person name="Singh A."/>
            <person name="Thomas B.C."/>
            <person name="Banfield J.F."/>
        </authorList>
    </citation>
    <scope>NUCLEOTIDE SEQUENCE [LARGE SCALE GENOMIC DNA]</scope>
    <source>
        <strain evidence="15">AMDSBA4</strain>
    </source>
</reference>
<evidence type="ECO:0000256" key="3">
    <source>
        <dbReference type="ARBA" id="ARBA00022563"/>
    </source>
</evidence>
<dbReference type="FunFam" id="3.40.50.720:FF:000094">
    <property type="entry name" value="Bifunctional protein FolD"/>
    <property type="match status" value="1"/>
</dbReference>
<dbReference type="Pfam" id="PF02882">
    <property type="entry name" value="THF_DHG_CYH_C"/>
    <property type="match status" value="1"/>
</dbReference>
<dbReference type="GO" id="GO:0009086">
    <property type="term" value="P:methionine biosynthetic process"/>
    <property type="evidence" value="ECO:0007669"/>
    <property type="project" value="UniProtKB-KW"/>
</dbReference>
<dbReference type="InterPro" id="IPR036291">
    <property type="entry name" value="NAD(P)-bd_dom_sf"/>
</dbReference>
<evidence type="ECO:0000256" key="4">
    <source>
        <dbReference type="ARBA" id="ARBA00022605"/>
    </source>
</evidence>
<dbReference type="Gene3D" id="3.40.50.720">
    <property type="entry name" value="NAD(P)-binding Rossmann-like Domain"/>
    <property type="match status" value="1"/>
</dbReference>
<evidence type="ECO:0000256" key="6">
    <source>
        <dbReference type="ARBA" id="ARBA00022801"/>
    </source>
</evidence>
<keyword evidence="8 12" id="KW-0560">Oxidoreductase</keyword>
<dbReference type="UniPathway" id="UPA00193"/>